<dbReference type="EMBL" id="JBHULB010000083">
    <property type="protein sequence ID" value="MFD2589118.1"/>
    <property type="molecule type" value="Genomic_DNA"/>
</dbReference>
<accession>A0ABW5N4E9</accession>
<dbReference type="PANTHER" id="PTHR37826">
    <property type="entry name" value="FLOTILLIN BAND_7_5 DOMAIN PROTEIN"/>
    <property type="match status" value="1"/>
</dbReference>
<protein>
    <submittedName>
        <fullName evidence="3">SPFH domain-containing protein</fullName>
    </submittedName>
</protein>
<reference evidence="4" key="1">
    <citation type="journal article" date="2019" name="Int. J. Syst. Evol. Microbiol.">
        <title>The Global Catalogue of Microorganisms (GCM) 10K type strain sequencing project: providing services to taxonomists for standard genome sequencing and annotation.</title>
        <authorList>
            <consortium name="The Broad Institute Genomics Platform"/>
            <consortium name="The Broad Institute Genome Sequencing Center for Infectious Disease"/>
            <person name="Wu L."/>
            <person name="Ma J."/>
        </authorList>
    </citation>
    <scope>NUCLEOTIDE SEQUENCE [LARGE SCALE GENOMIC DNA]</scope>
    <source>
        <strain evidence="4">KCTC 52368</strain>
    </source>
</reference>
<gene>
    <name evidence="3" type="ORF">ACFSQJ_19495</name>
</gene>
<dbReference type="Proteomes" id="UP001597526">
    <property type="component" value="Unassembled WGS sequence"/>
</dbReference>
<dbReference type="RefSeq" id="WP_377768594.1">
    <property type="nucleotide sequence ID" value="NZ_JBHULB010000083.1"/>
</dbReference>
<dbReference type="Pfam" id="PF09851">
    <property type="entry name" value="SHOCT"/>
    <property type="match status" value="1"/>
</dbReference>
<organism evidence="3 4">
    <name type="scientific">Croceitalea marina</name>
    <dbReference type="NCBI Taxonomy" id="1775166"/>
    <lineage>
        <taxon>Bacteria</taxon>
        <taxon>Pseudomonadati</taxon>
        <taxon>Bacteroidota</taxon>
        <taxon>Flavobacteriia</taxon>
        <taxon>Flavobacteriales</taxon>
        <taxon>Flavobacteriaceae</taxon>
        <taxon>Croceitalea</taxon>
    </lineage>
</organism>
<sequence>MNLKNQMRSVIQWENPRDFQLFYKFTDRGDELKNASKIILQPGQGCIFTYEGKVEGVFEEEGIHDLKTSNKPFWTTIKKFMNAFESEHKTGIWFYRRSDMLNIRWGTRIPITYNDPVYGFPVNLRGFGNYSIRITEPKSFFVNVLSGKLDYFVDELQEIFLSRITQPISNYLANAKFSFAEIDSNIELIAKEAQLKSVQIFEDLGFKLLDFRIEGTSFDKETNQRIGEISNVQADVKAANIAGVDFAELQKLKAMRDAAKNEGAAGATMGMFAGMNMGNTMGQQQKPPEKIDVRSKLKELKELFEDDLISEEEFQAKKQQLLDQM</sequence>
<dbReference type="InterPro" id="IPR033880">
    <property type="entry name" value="SPFH_YdjI"/>
</dbReference>
<dbReference type="Pfam" id="PF13421">
    <property type="entry name" value="Band_7_1"/>
    <property type="match status" value="1"/>
</dbReference>
<keyword evidence="4" id="KW-1185">Reference proteome</keyword>
<feature type="domain" description="SPFH" evidence="2">
    <location>
        <begin position="23"/>
        <end position="231"/>
    </location>
</feature>
<dbReference type="CDD" id="cd03408">
    <property type="entry name" value="SPFH_like_u1"/>
    <property type="match status" value="1"/>
</dbReference>
<evidence type="ECO:0000313" key="3">
    <source>
        <dbReference type="EMBL" id="MFD2589118.1"/>
    </source>
</evidence>
<evidence type="ECO:0000259" key="1">
    <source>
        <dbReference type="Pfam" id="PF09851"/>
    </source>
</evidence>
<dbReference type="InterPro" id="IPR018649">
    <property type="entry name" value="SHOCT"/>
</dbReference>
<evidence type="ECO:0000259" key="2">
    <source>
        <dbReference type="Pfam" id="PF13421"/>
    </source>
</evidence>
<evidence type="ECO:0000313" key="4">
    <source>
        <dbReference type="Proteomes" id="UP001597526"/>
    </source>
</evidence>
<feature type="domain" description="SHOCT" evidence="1">
    <location>
        <begin position="296"/>
        <end position="322"/>
    </location>
</feature>
<name>A0ABW5N4E9_9FLAO</name>
<proteinExistence type="predicted"/>
<dbReference type="PANTHER" id="PTHR37826:SF2">
    <property type="entry name" value="ZINC-RIBBON DOMAIN-CONTAINING PROTEIN"/>
    <property type="match status" value="1"/>
</dbReference>
<comment type="caution">
    <text evidence="3">The sequence shown here is derived from an EMBL/GenBank/DDBJ whole genome shotgun (WGS) entry which is preliminary data.</text>
</comment>